<dbReference type="PANTHER" id="PTHR38886">
    <property type="entry name" value="SESA DOMAIN-CONTAINING PROTEIN"/>
    <property type="match status" value="1"/>
</dbReference>
<dbReference type="OrthoDB" id="3045089at2759"/>
<dbReference type="Gene3D" id="1.10.10.60">
    <property type="entry name" value="Homeodomain-like"/>
    <property type="match status" value="1"/>
</dbReference>
<evidence type="ECO:0000256" key="2">
    <source>
        <dbReference type="RuleBase" id="RU000682"/>
    </source>
</evidence>
<feature type="compositionally biased region" description="Pro residues" evidence="4">
    <location>
        <begin position="533"/>
        <end position="549"/>
    </location>
</feature>
<dbReference type="EMBL" id="JAAMPI010000399">
    <property type="protein sequence ID" value="KAF4631901.1"/>
    <property type="molecule type" value="Genomic_DNA"/>
</dbReference>
<feature type="DNA-binding region" description="Homeobox" evidence="1">
    <location>
        <begin position="439"/>
        <end position="481"/>
    </location>
</feature>
<evidence type="ECO:0000259" key="5">
    <source>
        <dbReference type="PROSITE" id="PS50071"/>
    </source>
</evidence>
<evidence type="ECO:0000256" key="3">
    <source>
        <dbReference type="SAM" id="Coils"/>
    </source>
</evidence>
<name>A0A8H4W376_9HELO</name>
<dbReference type="Pfam" id="PF00046">
    <property type="entry name" value="Homeodomain"/>
    <property type="match status" value="1"/>
</dbReference>
<evidence type="ECO:0000313" key="6">
    <source>
        <dbReference type="EMBL" id="KAF4631901.1"/>
    </source>
</evidence>
<dbReference type="InterPro" id="IPR054464">
    <property type="entry name" value="ULD_fung"/>
</dbReference>
<feature type="domain" description="Homeobox" evidence="5">
    <location>
        <begin position="437"/>
        <end position="480"/>
    </location>
</feature>
<accession>A0A8H4W376</accession>
<protein>
    <recommendedName>
        <fullName evidence="5">Homeobox domain-containing protein</fullName>
    </recommendedName>
</protein>
<comment type="caution">
    <text evidence="6">The sequence shown here is derived from an EMBL/GenBank/DDBJ whole genome shotgun (WGS) entry which is preliminary data.</text>
</comment>
<dbReference type="GO" id="GO:0003677">
    <property type="term" value="F:DNA binding"/>
    <property type="evidence" value="ECO:0007669"/>
    <property type="project" value="UniProtKB-UniRule"/>
</dbReference>
<dbReference type="PANTHER" id="PTHR38886:SF1">
    <property type="entry name" value="NACHT-NTPASE AND P-LOOP NTPASES N-TERMINAL DOMAIN-CONTAINING PROTEIN"/>
    <property type="match status" value="1"/>
</dbReference>
<feature type="region of interest" description="Disordered" evidence="4">
    <location>
        <begin position="532"/>
        <end position="551"/>
    </location>
</feature>
<comment type="subcellular location">
    <subcellularLocation>
        <location evidence="1 2">Nucleus</location>
    </subcellularLocation>
</comment>
<keyword evidence="3" id="KW-0175">Coiled coil</keyword>
<keyword evidence="1 2" id="KW-0539">Nucleus</keyword>
<dbReference type="CDD" id="cd00086">
    <property type="entry name" value="homeodomain"/>
    <property type="match status" value="1"/>
</dbReference>
<dbReference type="AlphaFoldDB" id="A0A8H4W376"/>
<proteinExistence type="predicted"/>
<feature type="compositionally biased region" description="Polar residues" evidence="4">
    <location>
        <begin position="934"/>
        <end position="943"/>
    </location>
</feature>
<feature type="compositionally biased region" description="Basic and acidic residues" evidence="4">
    <location>
        <begin position="905"/>
        <end position="919"/>
    </location>
</feature>
<feature type="region of interest" description="Disordered" evidence="4">
    <location>
        <begin position="606"/>
        <end position="630"/>
    </location>
</feature>
<feature type="region of interest" description="Disordered" evidence="4">
    <location>
        <begin position="868"/>
        <end position="943"/>
    </location>
</feature>
<dbReference type="GO" id="GO:0005634">
    <property type="term" value="C:nucleus"/>
    <property type="evidence" value="ECO:0007669"/>
    <property type="project" value="UniProtKB-SubCell"/>
</dbReference>
<feature type="compositionally biased region" description="Low complexity" evidence="4">
    <location>
        <begin position="921"/>
        <end position="930"/>
    </location>
</feature>
<reference evidence="6 7" key="1">
    <citation type="submission" date="2020-03" db="EMBL/GenBank/DDBJ databases">
        <title>Draft Genome Sequence of Cudoniella acicularis.</title>
        <authorList>
            <person name="Buettner E."/>
            <person name="Kellner H."/>
        </authorList>
    </citation>
    <scope>NUCLEOTIDE SEQUENCE [LARGE SCALE GENOMIC DNA]</scope>
    <source>
        <strain evidence="6 7">DSM 108380</strain>
    </source>
</reference>
<evidence type="ECO:0000313" key="7">
    <source>
        <dbReference type="Proteomes" id="UP000566819"/>
    </source>
</evidence>
<dbReference type="Pfam" id="PF22893">
    <property type="entry name" value="ULD_2"/>
    <property type="match status" value="1"/>
</dbReference>
<dbReference type="SUPFAM" id="SSF46689">
    <property type="entry name" value="Homeodomain-like"/>
    <property type="match status" value="1"/>
</dbReference>
<feature type="coiled-coil region" evidence="3">
    <location>
        <begin position="158"/>
        <end position="185"/>
    </location>
</feature>
<dbReference type="PROSITE" id="PS50071">
    <property type="entry name" value="HOMEOBOX_2"/>
    <property type="match status" value="1"/>
</dbReference>
<keyword evidence="1 2" id="KW-0238">DNA-binding</keyword>
<keyword evidence="1 2" id="KW-0371">Homeobox</keyword>
<gene>
    <name evidence="6" type="ORF">G7Y89_g6234</name>
</gene>
<sequence>MSITFGSVGDIIAVGQIAWSLAQALTDSKGSAKEYQGLIKELRAFERAVLQIVALWQNYNSPDVIATDVTKDWLDTLRAFQEKVDRKYSRYLADSGSGSWARDASKKVLWLKEKEDILDLRRKLSSASETITMLTLAAMGKSNKLAEGEIKFRVRVVHLMLEDAKKRAEEQAAQLKAIDEKVEAQSKTSDLILSSVKSGFVSLTQVYSMTIDIKNILCLFQSHMILQQSTPRGIGTGWQYDPVTLEDALGFRHLIPLDVVTSWKILDVILLERFEKRPGYQKVLKGEFAIEEGITGRDISRENELAMCFRPGQKIDMSMIFSDLDTNSNYCPRCRTKSEASAEARTQCTSCQMWFQRLVEIDDESDPEPVPEPAERPTVVHNSVRTKKARVVVSTPADFQRVRLMSILRPKEQKAKEEPGKRPVLYGFPPGYEAQFLEREFKKNPKPTLQVKRQFAEDIGIELTRINNWFHGRRAKQKQEKKRKEWEADLGREWTEGERRLEDMSMASWEDHFDLPPPPPLAPILEELQHLAIPPPPPPFPPPPSPPQRRPAKIQFNMLHRTPNLSPEVALARLIANEQAQGVLQGAPILGPHLGTQGFIRSRSERNADLAGQEQLQDDHGGPLTASTASSPMKKLYDSTFPSSQGGNRGIEASEVSWGRRLSAQAQALNRSQETVDVTLIPHLTPPSAPDSGLNTPEYVSMTPATGGAPRYNDWALFSQYSRGYQAPLHDPYVPSHGHGPFPASHINHLGVNVWDHSLVECQCSYCLVGQAATETLGTEGVTLRNDPTKARQVHSSRVAEVEVKASRKSARATRVQGESLGSIPTTRGPQDTERFAQHSPASNREGDDKLHEFGKWEPILLPPISLASANPFKPPPAPMDIASRRKRAQHKPEALTADTNIRIRPREEDDSEGSRDSDADAGSVSSGRASPRRLQQNLFTNM</sequence>
<organism evidence="6 7">
    <name type="scientific">Cudoniella acicularis</name>
    <dbReference type="NCBI Taxonomy" id="354080"/>
    <lineage>
        <taxon>Eukaryota</taxon>
        <taxon>Fungi</taxon>
        <taxon>Dikarya</taxon>
        <taxon>Ascomycota</taxon>
        <taxon>Pezizomycotina</taxon>
        <taxon>Leotiomycetes</taxon>
        <taxon>Helotiales</taxon>
        <taxon>Tricladiaceae</taxon>
        <taxon>Cudoniella</taxon>
    </lineage>
</organism>
<evidence type="ECO:0000256" key="1">
    <source>
        <dbReference type="PROSITE-ProRule" id="PRU00108"/>
    </source>
</evidence>
<dbReference type="SMART" id="SM00389">
    <property type="entry name" value="HOX"/>
    <property type="match status" value="1"/>
</dbReference>
<evidence type="ECO:0000256" key="4">
    <source>
        <dbReference type="SAM" id="MobiDB-lite"/>
    </source>
</evidence>
<dbReference type="InterPro" id="IPR001356">
    <property type="entry name" value="HD"/>
</dbReference>
<dbReference type="InterPro" id="IPR009057">
    <property type="entry name" value="Homeodomain-like_sf"/>
</dbReference>
<feature type="region of interest" description="Disordered" evidence="4">
    <location>
        <begin position="803"/>
        <end position="850"/>
    </location>
</feature>
<keyword evidence="7" id="KW-1185">Reference proteome</keyword>
<dbReference type="Proteomes" id="UP000566819">
    <property type="component" value="Unassembled WGS sequence"/>
</dbReference>